<feature type="transmembrane region" description="Helical" evidence="8">
    <location>
        <begin position="382"/>
        <end position="404"/>
    </location>
</feature>
<evidence type="ECO:0000256" key="1">
    <source>
        <dbReference type="ARBA" id="ARBA00004141"/>
    </source>
</evidence>
<dbReference type="Gene3D" id="1.20.1530.20">
    <property type="match status" value="1"/>
</dbReference>
<feature type="region of interest" description="Disordered" evidence="7">
    <location>
        <begin position="415"/>
        <end position="439"/>
    </location>
</feature>
<dbReference type="Pfam" id="PF00999">
    <property type="entry name" value="Na_H_Exchanger"/>
    <property type="match status" value="1"/>
</dbReference>
<feature type="transmembrane region" description="Helical" evidence="8">
    <location>
        <begin position="65"/>
        <end position="86"/>
    </location>
</feature>
<dbReference type="InterPro" id="IPR050794">
    <property type="entry name" value="CPA2_transporter"/>
</dbReference>
<evidence type="ECO:0000256" key="5">
    <source>
        <dbReference type="ARBA" id="ARBA00023065"/>
    </source>
</evidence>
<keyword evidence="4 8" id="KW-1133">Transmembrane helix</keyword>
<feature type="transmembrane region" description="Helical" evidence="8">
    <location>
        <begin position="322"/>
        <end position="341"/>
    </location>
</feature>
<proteinExistence type="predicted"/>
<feature type="transmembrane region" description="Helical" evidence="8">
    <location>
        <begin position="165"/>
        <end position="187"/>
    </location>
</feature>
<dbReference type="InterPro" id="IPR006153">
    <property type="entry name" value="Cation/H_exchanger_TM"/>
</dbReference>
<comment type="subcellular location">
    <subcellularLocation>
        <location evidence="1">Membrane</location>
        <topology evidence="1">Multi-pass membrane protein</topology>
    </subcellularLocation>
</comment>
<dbReference type="PANTHER" id="PTHR32468:SF0">
    <property type="entry name" value="K(+)_H(+) ANTIPORTER 1"/>
    <property type="match status" value="1"/>
</dbReference>
<dbReference type="EMBL" id="BAAARJ010000003">
    <property type="protein sequence ID" value="GAA2598031.1"/>
    <property type="molecule type" value="Genomic_DNA"/>
</dbReference>
<evidence type="ECO:0000313" key="10">
    <source>
        <dbReference type="EMBL" id="GAA2598031.1"/>
    </source>
</evidence>
<evidence type="ECO:0000256" key="3">
    <source>
        <dbReference type="ARBA" id="ARBA00022692"/>
    </source>
</evidence>
<name>A0ABP6C3X0_9ACTN</name>
<feature type="transmembrane region" description="Helical" evidence="8">
    <location>
        <begin position="98"/>
        <end position="120"/>
    </location>
</feature>
<feature type="transmembrane region" description="Helical" evidence="8">
    <location>
        <begin position="39"/>
        <end position="59"/>
    </location>
</feature>
<dbReference type="PANTHER" id="PTHR32468">
    <property type="entry name" value="CATION/H + ANTIPORTER"/>
    <property type="match status" value="1"/>
</dbReference>
<evidence type="ECO:0000256" key="8">
    <source>
        <dbReference type="SAM" id="Phobius"/>
    </source>
</evidence>
<sequence>MTPEQLQSLFIGLAAILALSRLLGAAARRLGQPPVVGEILAGILVGPTLFHGAPAQYLFPADIRPMLSALANLGLVLFMFVIGYELDLSRLRGKERVAASVSLCSVLAPFALGVLLALHLADRHAPAGHTGFALFIGAAMSVTAFPVLARILADSGLGRTRVGGIALASAAIDDIVAWSLLAVVVTVSGGDGQWRILFAPVYLAVMLLLVRPGLRKLFAARPGRRAGWDGWAQEHVTADQLIVVLGGLLLSCLATEWMGAHFVFGAFLYGAMMPRDTTRRLQHQVTDRFEYLTRLLLLPAFFVVAGLQVDLSHTGLRDLGELGLILLTAITGKFAGAYAGARLNKVPRAQSGVLAALMNTRGLTELVILTVGLQLGVIGPDLYALMVVMALVTTAMAGPLLHLLGRRRGGPEALGDFTFLPKRSETPEPEPLRTPAREG</sequence>
<keyword evidence="11" id="KW-1185">Reference proteome</keyword>
<feature type="domain" description="Cation/H+ exchanger transmembrane" evidence="9">
    <location>
        <begin position="20"/>
        <end position="403"/>
    </location>
</feature>
<protein>
    <recommendedName>
        <fullName evidence="9">Cation/H+ exchanger transmembrane domain-containing protein</fullName>
    </recommendedName>
</protein>
<feature type="transmembrane region" description="Helical" evidence="8">
    <location>
        <begin position="353"/>
        <end position="376"/>
    </location>
</feature>
<evidence type="ECO:0000256" key="4">
    <source>
        <dbReference type="ARBA" id="ARBA00022989"/>
    </source>
</evidence>
<feature type="transmembrane region" description="Helical" evidence="8">
    <location>
        <begin position="132"/>
        <end position="153"/>
    </location>
</feature>
<evidence type="ECO:0000313" key="11">
    <source>
        <dbReference type="Proteomes" id="UP001501447"/>
    </source>
</evidence>
<comment type="caution">
    <text evidence="10">The sequence shown here is derived from an EMBL/GenBank/DDBJ whole genome shotgun (WGS) entry which is preliminary data.</text>
</comment>
<gene>
    <name evidence="10" type="ORF">GCM10009863_09260</name>
</gene>
<keyword evidence="6 8" id="KW-0472">Membrane</keyword>
<evidence type="ECO:0000256" key="2">
    <source>
        <dbReference type="ARBA" id="ARBA00022448"/>
    </source>
</evidence>
<evidence type="ECO:0000256" key="7">
    <source>
        <dbReference type="SAM" id="MobiDB-lite"/>
    </source>
</evidence>
<keyword evidence="2" id="KW-0813">Transport</keyword>
<dbReference type="Proteomes" id="UP001501447">
    <property type="component" value="Unassembled WGS sequence"/>
</dbReference>
<feature type="transmembrane region" description="Helical" evidence="8">
    <location>
        <begin position="6"/>
        <end position="27"/>
    </location>
</feature>
<feature type="transmembrane region" description="Helical" evidence="8">
    <location>
        <begin position="193"/>
        <end position="210"/>
    </location>
</feature>
<evidence type="ECO:0000256" key="6">
    <source>
        <dbReference type="ARBA" id="ARBA00023136"/>
    </source>
</evidence>
<reference evidence="11" key="1">
    <citation type="journal article" date="2019" name="Int. J. Syst. Evol. Microbiol.">
        <title>The Global Catalogue of Microorganisms (GCM) 10K type strain sequencing project: providing services to taxonomists for standard genome sequencing and annotation.</title>
        <authorList>
            <consortium name="The Broad Institute Genomics Platform"/>
            <consortium name="The Broad Institute Genome Sequencing Center for Infectious Disease"/>
            <person name="Wu L."/>
            <person name="Ma J."/>
        </authorList>
    </citation>
    <scope>NUCLEOTIDE SEQUENCE [LARGE SCALE GENOMIC DNA]</scope>
    <source>
        <strain evidence="11">JCM 16373</strain>
    </source>
</reference>
<organism evidence="10 11">
    <name type="scientific">Streptomyces axinellae</name>
    <dbReference type="NCBI Taxonomy" id="552788"/>
    <lineage>
        <taxon>Bacteria</taxon>
        <taxon>Bacillati</taxon>
        <taxon>Actinomycetota</taxon>
        <taxon>Actinomycetes</taxon>
        <taxon>Kitasatosporales</taxon>
        <taxon>Streptomycetaceae</taxon>
        <taxon>Streptomyces</taxon>
    </lineage>
</organism>
<evidence type="ECO:0000259" key="9">
    <source>
        <dbReference type="Pfam" id="PF00999"/>
    </source>
</evidence>
<keyword evidence="3 8" id="KW-0812">Transmembrane</keyword>
<dbReference type="InterPro" id="IPR038770">
    <property type="entry name" value="Na+/solute_symporter_sf"/>
</dbReference>
<dbReference type="RefSeq" id="WP_344562430.1">
    <property type="nucleotide sequence ID" value="NZ_BAAARJ010000003.1"/>
</dbReference>
<accession>A0ABP6C3X0</accession>
<keyword evidence="5" id="KW-0406">Ion transport</keyword>